<dbReference type="InterPro" id="IPR050570">
    <property type="entry name" value="Cell_wall_metabolism_enzyme"/>
</dbReference>
<feature type="domain" description="M23ase beta-sheet core" evidence="1">
    <location>
        <begin position="82"/>
        <end position="177"/>
    </location>
</feature>
<evidence type="ECO:0000313" key="3">
    <source>
        <dbReference type="Proteomes" id="UP000249375"/>
    </source>
</evidence>
<evidence type="ECO:0000313" key="2">
    <source>
        <dbReference type="EMBL" id="QFQ13674.1"/>
    </source>
</evidence>
<dbReference type="Pfam" id="PF01551">
    <property type="entry name" value="Peptidase_M23"/>
    <property type="match status" value="1"/>
</dbReference>
<dbReference type="InterPro" id="IPR016047">
    <property type="entry name" value="M23ase_b-sheet_dom"/>
</dbReference>
<dbReference type="KEGG" id="alq:C7Y71_002400"/>
<dbReference type="SUPFAM" id="SSF51261">
    <property type="entry name" value="Duplicated hybrid motif"/>
    <property type="match status" value="1"/>
</dbReference>
<protein>
    <submittedName>
        <fullName evidence="2">M23 family metallopeptidase</fullName>
    </submittedName>
</protein>
<dbReference type="EMBL" id="CP033459">
    <property type="protein sequence ID" value="QFQ13674.1"/>
    <property type="molecule type" value="Genomic_DNA"/>
</dbReference>
<dbReference type="PANTHER" id="PTHR21666:SF270">
    <property type="entry name" value="MUREIN HYDROLASE ACTIVATOR ENVC"/>
    <property type="match status" value="1"/>
</dbReference>
<dbReference type="GO" id="GO:0004222">
    <property type="term" value="F:metalloendopeptidase activity"/>
    <property type="evidence" value="ECO:0007669"/>
    <property type="project" value="TreeGrafter"/>
</dbReference>
<dbReference type="Gene3D" id="2.70.70.10">
    <property type="entry name" value="Glucose Permease (Domain IIA)"/>
    <property type="match status" value="1"/>
</dbReference>
<dbReference type="PANTHER" id="PTHR21666">
    <property type="entry name" value="PEPTIDASE-RELATED"/>
    <property type="match status" value="1"/>
</dbReference>
<dbReference type="CDD" id="cd12797">
    <property type="entry name" value="M23_peptidase"/>
    <property type="match status" value="1"/>
</dbReference>
<dbReference type="OrthoDB" id="9805070at2"/>
<keyword evidence="3" id="KW-1185">Reference proteome</keyword>
<accession>A0A5P8E9R6</accession>
<evidence type="ECO:0000259" key="1">
    <source>
        <dbReference type="Pfam" id="PF01551"/>
    </source>
</evidence>
<dbReference type="Proteomes" id="UP000249375">
    <property type="component" value="Chromosome"/>
</dbReference>
<dbReference type="InterPro" id="IPR011055">
    <property type="entry name" value="Dup_hybrid_motif"/>
</dbReference>
<sequence length="209" mass="23388">MVSLDNFMNDNGKIKNQKSINLNNGVTAEHLYAGLWNTTLAHPYKNVAKPDSFHIDMTGFHMPTPSRKVTSNFGYRPKFKRYHKGLDIKVNTGDTIYAAFDGVARVVRYDANGYGNYVVLRHENGLETIYGHMSKHLCKTDDVVKAGDPIGLGGNTGRSFGSHLHFETRFLGEAIDPALLFDFPNQTNVVDDFVYKKSDSHDGMVTARK</sequence>
<gene>
    <name evidence="2" type="ORF">C7Y71_002400</name>
</gene>
<reference evidence="2 3" key="1">
    <citation type="submission" date="2018-11" db="EMBL/GenBank/DDBJ databases">
        <authorList>
            <person name="Na S.W."/>
            <person name="Baik M."/>
        </authorList>
    </citation>
    <scope>NUCLEOTIDE SEQUENCE [LARGE SCALE GENOMIC DNA]</scope>
    <source>
        <strain evidence="2 3">E39</strain>
    </source>
</reference>
<name>A0A5P8E9R6_9BACT</name>
<proteinExistence type="predicted"/>
<dbReference type="AlphaFoldDB" id="A0A5P8E9R6"/>
<organism evidence="2 3">
    <name type="scientific">Pseudoprevotella muciniphila</name>
    <dbReference type="NCBI Taxonomy" id="2133944"/>
    <lineage>
        <taxon>Bacteria</taxon>
        <taxon>Pseudomonadati</taxon>
        <taxon>Bacteroidota</taxon>
        <taxon>Bacteroidia</taxon>
        <taxon>Bacteroidales</taxon>
        <taxon>Prevotellaceae</taxon>
        <taxon>Pseudoprevotella</taxon>
    </lineage>
</organism>